<dbReference type="InterPro" id="IPR012340">
    <property type="entry name" value="NA-bd_OB-fold"/>
</dbReference>
<dbReference type="GO" id="GO:0005524">
    <property type="term" value="F:ATP binding"/>
    <property type="evidence" value="ECO:0007669"/>
    <property type="project" value="UniProtKB-KW"/>
</dbReference>
<dbReference type="KEGG" id="fas:105266956"/>
<organism evidence="8">
    <name type="scientific">Fopius arisanus</name>
    <dbReference type="NCBI Taxonomy" id="64838"/>
    <lineage>
        <taxon>Eukaryota</taxon>
        <taxon>Metazoa</taxon>
        <taxon>Ecdysozoa</taxon>
        <taxon>Arthropoda</taxon>
        <taxon>Hexapoda</taxon>
        <taxon>Insecta</taxon>
        <taxon>Pterygota</taxon>
        <taxon>Neoptera</taxon>
        <taxon>Endopterygota</taxon>
        <taxon>Hymenoptera</taxon>
        <taxon>Apocrita</taxon>
        <taxon>Ichneumonoidea</taxon>
        <taxon>Braconidae</taxon>
        <taxon>Opiinae</taxon>
        <taxon>Fopius</taxon>
    </lineage>
</organism>
<name>A0A0C9QZB7_9HYME</name>
<keyword evidence="3" id="KW-0547">Nucleotide-binding</keyword>
<dbReference type="AlphaFoldDB" id="A0A0C9QZB7"/>
<dbReference type="RefSeq" id="XP_011303772.1">
    <property type="nucleotide sequence ID" value="XM_011305470.1"/>
</dbReference>
<keyword evidence="2 10" id="KW-0436">Ligase</keyword>
<evidence type="ECO:0000313" key="8">
    <source>
        <dbReference type="EMBL" id="JAG75829.1"/>
    </source>
</evidence>
<dbReference type="EMBL" id="GBYB01006062">
    <property type="protein sequence ID" value="JAG75829.1"/>
    <property type="molecule type" value="Transcribed_RNA"/>
</dbReference>
<evidence type="ECO:0000256" key="1">
    <source>
        <dbReference type="ARBA" id="ARBA00006303"/>
    </source>
</evidence>
<evidence type="ECO:0000313" key="9">
    <source>
        <dbReference type="Proteomes" id="UP000694866"/>
    </source>
</evidence>
<sequence length="650" mass="74466">MWTTRFSRYLIKKCIVPVTSEVLGSVNNCRIKNDFCTRCTTSFCRLHTKNSTNALESVETEREIAPVNKFVQRSHTCGELTLENVGEDVQLCGWMEFHRMGKFVILRDSYGSTQLIIPNAKSDLIRIVKHLYFESVLSITGTVLARPPGQENPEMRTGAIEVKIKSLQVHNECLPQLPFSIRKFNVPKENLQMQYRYLALRFPFLQRNLRVRSQLLNKMRFFLIDDCGFVDVETPTLFRRTPGGAQEFVVPTQHPGKFYSLVQSPQQFKQLLMVGGIDRYFQIARCYRDETARPDRQPEFTQLDIEMSFTDREGIMTMVEQLIANCWPKDFGDVTVPFKRFTYEEIMDMYGSDQPDLRIPYRIHNITNLLTRKLSDNVENFGVYALLIPKGSNFLTNSVKTQMMELIKEFKYTKVVFNQMKASGYWQEKLESKCNIDASKFQLEFNIHENDAVFIAQGHKDNARKLLGKVLKEFSNIMEAKGLPVRSKSFNFLWIVDFPLFEKTDNDTLASTHHPFTAPHPEDVQYLESDPLKVRGLHYDLVLNGSEIAGGSIRIHDAELQEKVLNWLNIDTSQMTHLLEALKSGAPPHGGIAFGLDRLLSIMCDSPSIREVIAFPKTGDGKDLMSGAPAEISDEEKTLYHLKMTAGKTS</sequence>
<keyword evidence="5" id="KW-0648">Protein biosynthesis</keyword>
<dbReference type="Gene3D" id="2.40.50.140">
    <property type="entry name" value="Nucleic acid-binding proteins"/>
    <property type="match status" value="1"/>
</dbReference>
<dbReference type="InterPro" id="IPR002312">
    <property type="entry name" value="Asp/Asn-tRNA-synth_IIb"/>
</dbReference>
<comment type="similarity">
    <text evidence="1">Belongs to the class-II aminoacyl-tRNA synthetase family. Type 1 subfamily.</text>
</comment>
<dbReference type="CDD" id="cd04317">
    <property type="entry name" value="EcAspRS_like_N"/>
    <property type="match status" value="1"/>
</dbReference>
<dbReference type="GeneID" id="105266956"/>
<dbReference type="GO" id="GO:0006422">
    <property type="term" value="P:aspartyl-tRNA aminoacylation"/>
    <property type="evidence" value="ECO:0007669"/>
    <property type="project" value="TreeGrafter"/>
</dbReference>
<dbReference type="InterPro" id="IPR004115">
    <property type="entry name" value="GAD-like_sf"/>
</dbReference>
<keyword evidence="6" id="KW-0030">Aminoacyl-tRNA synthetase</keyword>
<dbReference type="OrthoDB" id="439710at2759"/>
<protein>
    <submittedName>
        <fullName evidence="10">Aspartate--tRNA ligase, mitochondrial</fullName>
    </submittedName>
    <submittedName>
        <fullName evidence="8">DARS2_0 protein</fullName>
    </submittedName>
</protein>
<reference evidence="10" key="2">
    <citation type="submission" date="2025-04" db="UniProtKB">
        <authorList>
            <consortium name="RefSeq"/>
        </authorList>
    </citation>
    <scope>IDENTIFICATION</scope>
    <source>
        <strain evidence="10">USDA-PBARC FA_bdor</strain>
        <tissue evidence="10">Whole organism</tissue>
    </source>
</reference>
<dbReference type="PRINTS" id="PR01042">
    <property type="entry name" value="TRNASYNTHASP"/>
</dbReference>
<dbReference type="Pfam" id="PF00152">
    <property type="entry name" value="tRNA-synt_2"/>
    <property type="match status" value="1"/>
</dbReference>
<feature type="domain" description="Aminoacyl-transfer RNA synthetases class-II family profile" evidence="7">
    <location>
        <begin position="209"/>
        <end position="616"/>
    </location>
</feature>
<evidence type="ECO:0000256" key="6">
    <source>
        <dbReference type="ARBA" id="ARBA00023146"/>
    </source>
</evidence>
<dbReference type="GO" id="GO:0005739">
    <property type="term" value="C:mitochondrion"/>
    <property type="evidence" value="ECO:0007669"/>
    <property type="project" value="TreeGrafter"/>
</dbReference>
<evidence type="ECO:0000256" key="5">
    <source>
        <dbReference type="ARBA" id="ARBA00022917"/>
    </source>
</evidence>
<gene>
    <name evidence="8" type="primary">DARS2_0</name>
    <name evidence="10" type="synonym">AspRS-m</name>
    <name evidence="8" type="ORF">g.13928</name>
</gene>
<proteinExistence type="inferred from homology"/>
<dbReference type="InterPro" id="IPR045864">
    <property type="entry name" value="aa-tRNA-synth_II/BPL/LPL"/>
</dbReference>
<dbReference type="Gene3D" id="3.30.1360.30">
    <property type="entry name" value="GAD-like domain"/>
    <property type="match status" value="1"/>
</dbReference>
<keyword evidence="4" id="KW-0067">ATP-binding</keyword>
<dbReference type="InterPro" id="IPR004364">
    <property type="entry name" value="Aa-tRNA-synt_II"/>
</dbReference>
<evidence type="ECO:0000256" key="4">
    <source>
        <dbReference type="ARBA" id="ARBA00022840"/>
    </source>
</evidence>
<dbReference type="Gene3D" id="3.30.930.10">
    <property type="entry name" value="Bira Bifunctional Protein, Domain 2"/>
    <property type="match status" value="1"/>
</dbReference>
<evidence type="ECO:0000259" key="7">
    <source>
        <dbReference type="PROSITE" id="PS50862"/>
    </source>
</evidence>
<evidence type="ECO:0000313" key="10">
    <source>
        <dbReference type="RefSeq" id="XP_011303772.1"/>
    </source>
</evidence>
<dbReference type="HAMAP" id="MF_00044">
    <property type="entry name" value="Asp_tRNA_synth_type1"/>
    <property type="match status" value="1"/>
</dbReference>
<evidence type="ECO:0000256" key="2">
    <source>
        <dbReference type="ARBA" id="ARBA00022598"/>
    </source>
</evidence>
<evidence type="ECO:0000256" key="3">
    <source>
        <dbReference type="ARBA" id="ARBA00022741"/>
    </source>
</evidence>
<dbReference type="NCBIfam" id="TIGR00459">
    <property type="entry name" value="aspS_bact"/>
    <property type="match status" value="1"/>
</dbReference>
<dbReference type="InterPro" id="IPR006195">
    <property type="entry name" value="aa-tRNA-synth_II"/>
</dbReference>
<dbReference type="InterPro" id="IPR047090">
    <property type="entry name" value="AspRS_core"/>
</dbReference>
<dbReference type="GO" id="GO:0004815">
    <property type="term" value="F:aspartate-tRNA ligase activity"/>
    <property type="evidence" value="ECO:0007669"/>
    <property type="project" value="TreeGrafter"/>
</dbReference>
<dbReference type="NCBIfam" id="NF001750">
    <property type="entry name" value="PRK00476.1"/>
    <property type="match status" value="1"/>
</dbReference>
<dbReference type="SUPFAM" id="SSF55261">
    <property type="entry name" value="GAD domain-like"/>
    <property type="match status" value="1"/>
</dbReference>
<accession>A0A0C9QZB7</accession>
<dbReference type="PANTHER" id="PTHR22594:SF5">
    <property type="entry name" value="ASPARTATE--TRNA LIGASE, MITOCHONDRIAL"/>
    <property type="match status" value="1"/>
</dbReference>
<dbReference type="SUPFAM" id="SSF55681">
    <property type="entry name" value="Class II aaRS and biotin synthetases"/>
    <property type="match status" value="1"/>
</dbReference>
<dbReference type="CTD" id="326155"/>
<dbReference type="CDD" id="cd00777">
    <property type="entry name" value="AspRS_core"/>
    <property type="match status" value="1"/>
</dbReference>
<dbReference type="SUPFAM" id="SSF50249">
    <property type="entry name" value="Nucleic acid-binding proteins"/>
    <property type="match status" value="1"/>
</dbReference>
<dbReference type="Proteomes" id="UP000694866">
    <property type="component" value="Unplaced"/>
</dbReference>
<dbReference type="PANTHER" id="PTHR22594">
    <property type="entry name" value="ASPARTYL/LYSYL-TRNA SYNTHETASE"/>
    <property type="match status" value="1"/>
</dbReference>
<dbReference type="InterPro" id="IPR047089">
    <property type="entry name" value="Asp-tRNA-ligase_1_N"/>
</dbReference>
<reference evidence="8" key="1">
    <citation type="submission" date="2015-01" db="EMBL/GenBank/DDBJ databases">
        <title>Transcriptome Assembly of Fopius arisanus.</title>
        <authorList>
            <person name="Geib S."/>
        </authorList>
    </citation>
    <scope>NUCLEOTIDE SEQUENCE</scope>
</reference>
<dbReference type="InterPro" id="IPR004524">
    <property type="entry name" value="Asp-tRNA-ligase_1"/>
</dbReference>
<dbReference type="PROSITE" id="PS50862">
    <property type="entry name" value="AA_TRNA_LIGASE_II"/>
    <property type="match status" value="1"/>
</dbReference>
<accession>A0A9R1T6R9</accession>
<keyword evidence="9" id="KW-1185">Reference proteome</keyword>